<name>A0A0A8YE66_ARUDO</name>
<proteinExistence type="predicted"/>
<dbReference type="AlphaFoldDB" id="A0A0A8YE66"/>
<sequence>MVLTQPDFWGPFARSLSFVRSLLQSQNLVYHEHSPLWETPCCASCLFLQG</sequence>
<accession>A0A0A8YE66</accession>
<reference evidence="1" key="2">
    <citation type="journal article" date="2015" name="Data Brief">
        <title>Shoot transcriptome of the giant reed, Arundo donax.</title>
        <authorList>
            <person name="Barrero R.A."/>
            <person name="Guerrero F.D."/>
            <person name="Moolhuijzen P."/>
            <person name="Goolsby J.A."/>
            <person name="Tidwell J."/>
            <person name="Bellgard S.E."/>
            <person name="Bellgard M.I."/>
        </authorList>
    </citation>
    <scope>NUCLEOTIDE SEQUENCE</scope>
    <source>
        <tissue evidence="1">Shoot tissue taken approximately 20 cm above the soil surface</tissue>
    </source>
</reference>
<reference evidence="1" key="1">
    <citation type="submission" date="2014-09" db="EMBL/GenBank/DDBJ databases">
        <authorList>
            <person name="Magalhaes I.L.F."/>
            <person name="Oliveira U."/>
            <person name="Santos F.R."/>
            <person name="Vidigal T.H.D.A."/>
            <person name="Brescovit A.D."/>
            <person name="Santos A.J."/>
        </authorList>
    </citation>
    <scope>NUCLEOTIDE SEQUENCE</scope>
    <source>
        <tissue evidence="1">Shoot tissue taken approximately 20 cm above the soil surface</tissue>
    </source>
</reference>
<dbReference type="EMBL" id="GBRH01276458">
    <property type="protein sequence ID" value="JAD21437.1"/>
    <property type="molecule type" value="Transcribed_RNA"/>
</dbReference>
<organism evidence="1">
    <name type="scientific">Arundo donax</name>
    <name type="common">Giant reed</name>
    <name type="synonym">Donax arundinaceus</name>
    <dbReference type="NCBI Taxonomy" id="35708"/>
    <lineage>
        <taxon>Eukaryota</taxon>
        <taxon>Viridiplantae</taxon>
        <taxon>Streptophyta</taxon>
        <taxon>Embryophyta</taxon>
        <taxon>Tracheophyta</taxon>
        <taxon>Spermatophyta</taxon>
        <taxon>Magnoliopsida</taxon>
        <taxon>Liliopsida</taxon>
        <taxon>Poales</taxon>
        <taxon>Poaceae</taxon>
        <taxon>PACMAD clade</taxon>
        <taxon>Arundinoideae</taxon>
        <taxon>Arundineae</taxon>
        <taxon>Arundo</taxon>
    </lineage>
</organism>
<protein>
    <submittedName>
        <fullName evidence="1">Uncharacterized protein</fullName>
    </submittedName>
</protein>
<evidence type="ECO:0000313" key="1">
    <source>
        <dbReference type="EMBL" id="JAD21437.1"/>
    </source>
</evidence>